<reference evidence="2 3" key="1">
    <citation type="journal article" date="2023" name="G3 (Bethesda)">
        <title>A chromosome-level genome assembly of Zasmidium syzygii isolated from banana leaves.</title>
        <authorList>
            <person name="van Westerhoven A.C."/>
            <person name="Mehrabi R."/>
            <person name="Talebi R."/>
            <person name="Steentjes M.B.F."/>
            <person name="Corcolon B."/>
            <person name="Chong P.A."/>
            <person name="Kema G.H.J."/>
            <person name="Seidl M.F."/>
        </authorList>
    </citation>
    <scope>NUCLEOTIDE SEQUENCE [LARGE SCALE GENOMIC DNA]</scope>
    <source>
        <strain evidence="2 3">P124</strain>
    </source>
</reference>
<dbReference type="InterPro" id="IPR000210">
    <property type="entry name" value="BTB/POZ_dom"/>
</dbReference>
<gene>
    <name evidence="2" type="ORF">PRZ48_003228</name>
</gene>
<dbReference type="EMBL" id="JAXOVC010000002">
    <property type="protein sequence ID" value="KAK4505265.1"/>
    <property type="molecule type" value="Genomic_DNA"/>
</dbReference>
<evidence type="ECO:0000313" key="3">
    <source>
        <dbReference type="Proteomes" id="UP001305779"/>
    </source>
</evidence>
<dbReference type="PROSITE" id="PS50097">
    <property type="entry name" value="BTB"/>
    <property type="match status" value="1"/>
</dbReference>
<evidence type="ECO:0000313" key="2">
    <source>
        <dbReference type="EMBL" id="KAK4505265.1"/>
    </source>
</evidence>
<dbReference type="SUPFAM" id="SSF54695">
    <property type="entry name" value="POZ domain"/>
    <property type="match status" value="1"/>
</dbReference>
<proteinExistence type="predicted"/>
<dbReference type="Pfam" id="PF00651">
    <property type="entry name" value="BTB"/>
    <property type="match status" value="1"/>
</dbReference>
<dbReference type="PANTHER" id="PTHR47843:SF5">
    <property type="entry name" value="BTB_POZ DOMAIN PROTEIN"/>
    <property type="match status" value="1"/>
</dbReference>
<dbReference type="Gene3D" id="3.30.710.10">
    <property type="entry name" value="Potassium Channel Kv1.1, Chain A"/>
    <property type="match status" value="1"/>
</dbReference>
<dbReference type="Proteomes" id="UP001305779">
    <property type="component" value="Unassembled WGS sequence"/>
</dbReference>
<dbReference type="Gene3D" id="1.10.10.2360">
    <property type="match status" value="1"/>
</dbReference>
<dbReference type="PANTHER" id="PTHR47843">
    <property type="entry name" value="BTB DOMAIN-CONTAINING PROTEIN-RELATED"/>
    <property type="match status" value="1"/>
</dbReference>
<organism evidence="2 3">
    <name type="scientific">Zasmidium cellare</name>
    <name type="common">Wine cellar mold</name>
    <name type="synonym">Racodium cellare</name>
    <dbReference type="NCBI Taxonomy" id="395010"/>
    <lineage>
        <taxon>Eukaryota</taxon>
        <taxon>Fungi</taxon>
        <taxon>Dikarya</taxon>
        <taxon>Ascomycota</taxon>
        <taxon>Pezizomycotina</taxon>
        <taxon>Dothideomycetes</taxon>
        <taxon>Dothideomycetidae</taxon>
        <taxon>Mycosphaerellales</taxon>
        <taxon>Mycosphaerellaceae</taxon>
        <taxon>Zasmidium</taxon>
    </lineage>
</organism>
<dbReference type="CDD" id="cd18186">
    <property type="entry name" value="BTB_POZ_ZBTB_KLHL-like"/>
    <property type="match status" value="1"/>
</dbReference>
<dbReference type="InterPro" id="IPR011333">
    <property type="entry name" value="SKP1/BTB/POZ_sf"/>
</dbReference>
<accession>A0ABR0EUZ0</accession>
<name>A0ABR0EUZ0_ZASCE</name>
<sequence length="341" mass="38869">MGSMSAVIDGVRGLYLDTRYADLEIRCPGKRFKVHRAIVCPRSKVLDRECSSGFEGISTKIIQHAMFDAATMDRMLQFIYCGEYSTKAGTQADLLNGTRFHPFQPTIEETSTNPREIYQSITAMKQYQSKSFEELRLADYNTDLSRPTEVIEEHLQTYLIADYYELPDLKDLALKGFRQIMAFVRTDDEQTLIGVIKNVYGSTPASDKQLRPEILKLCINQKKKLLADDNFMATLVEQTELQDFAIDFTRGLYNHYESHIDDEAGHLRKSVQDLTAENRRLSAQSNALPKLTAQIVEFQAIQSCWNCGRAWSYFLERYGPNGFLAKCNTCKAKHHTSHGAV</sequence>
<comment type="caution">
    <text evidence="2">The sequence shown here is derived from an EMBL/GenBank/DDBJ whole genome shotgun (WGS) entry which is preliminary data.</text>
</comment>
<protein>
    <recommendedName>
        <fullName evidence="1">BTB domain-containing protein</fullName>
    </recommendedName>
</protein>
<feature type="domain" description="BTB" evidence="1">
    <location>
        <begin position="21"/>
        <end position="88"/>
    </location>
</feature>
<keyword evidence="3" id="KW-1185">Reference proteome</keyword>
<dbReference type="Pfam" id="PF21240">
    <property type="entry name" value="Nup98_GLEBS"/>
    <property type="match status" value="1"/>
</dbReference>
<evidence type="ECO:0000259" key="1">
    <source>
        <dbReference type="PROSITE" id="PS50097"/>
    </source>
</evidence>